<dbReference type="Pfam" id="PF07715">
    <property type="entry name" value="Plug"/>
    <property type="match status" value="1"/>
</dbReference>
<dbReference type="PROSITE" id="PS52016">
    <property type="entry name" value="TONB_DEPENDENT_REC_3"/>
    <property type="match status" value="1"/>
</dbReference>
<dbReference type="Gene3D" id="2.40.170.20">
    <property type="entry name" value="TonB-dependent receptor, beta-barrel domain"/>
    <property type="match status" value="1"/>
</dbReference>
<keyword evidence="4" id="KW-0410">Iron transport</keyword>
<dbReference type="Proteomes" id="UP001162802">
    <property type="component" value="Unassembled WGS sequence"/>
</dbReference>
<evidence type="ECO:0000256" key="3">
    <source>
        <dbReference type="ARBA" id="ARBA00022452"/>
    </source>
</evidence>
<sequence length="831" mass="89520">MSALGLVLACLPLDAARAQETAPPEPEPDLATIIVTAQFRAQNLQDTPIAITAMTSDMLEERSQQSLADIANQAPSVALRQQSASFGPSISASIRGMGQIDFNPLVEPGVGLYIDDVYFPRLTGANFELVDVERVEVLRGPQGTLTGRNSEGGAIRYISKKPDGTFGGYAEATYGIRDRVNLRGALQFPIAGDLSARVSAAYGRQDGYVTGYDYGCLNPDSGVPAQTSGGDCKTADYGNKDYYAGRVALRFERPGIDLQLVGDYSHDSTYNAGEVLLYANNPNPNVATENGLPFDNRFVCGRYCNYAAFQSAGDSFQAGLIPGLEGFPVQPSTHANEAFFEGWGVSLHGQFDLADWMNLTTITAYRGFDSKFSNDSDLSPARLDAPVVDLKSRFFSHEMRLNAELGPIVEATVGSYFSKEDTDQATRTDIRYVAAAGQPIYPLQFLGGGPVEVESFALFSTVFVRPTSDLTLTLGGRYTDESKSTTYERLNYDGTSPNAFVDPIGAAYGIGYQGPDVLDVNGNGNTAEIVTALNGLTGGFKGTRFDYRASLDYRISDEVLVYASTSTGFKGGGISPRPFNAAQVQPFGPEELTAYEIGVKTDLFGHRVRLNLSAYLNQFKGAQLGLLSCPQFGGPGPCALPQNAGDATIKGLEAELSAEPIDGLDLNASASYLDWSWDCVNIQVVRALAPGESNSCSQDAAVVDRLASPPRGVTKWQWSIGAQYRIEIDRFGSLTPRIDVSHQGAMAGSALVPVPGSPSDLYGRIPSYTLTNARLTYRTPDDNWQLSLALTNLFDQYYFSQKFDLTGAGAGLISGTPARPREWALTVKRRF</sequence>
<dbReference type="SUPFAM" id="SSF56935">
    <property type="entry name" value="Porins"/>
    <property type="match status" value="1"/>
</dbReference>
<dbReference type="InterPro" id="IPR012910">
    <property type="entry name" value="Plug_dom"/>
</dbReference>
<comment type="caution">
    <text evidence="15">The sequence shown here is derived from an EMBL/GenBank/DDBJ whole genome shotgun (WGS) entry which is preliminary data.</text>
</comment>
<keyword evidence="8 12" id="KW-0798">TonB box</keyword>
<keyword evidence="16" id="KW-1185">Reference proteome</keyword>
<evidence type="ECO:0000259" key="13">
    <source>
        <dbReference type="Pfam" id="PF00593"/>
    </source>
</evidence>
<gene>
    <name evidence="15" type="ORF">MTR65_05930</name>
</gene>
<evidence type="ECO:0000256" key="7">
    <source>
        <dbReference type="ARBA" id="ARBA00023065"/>
    </source>
</evidence>
<accession>A0ABT0AAN5</accession>
<evidence type="ECO:0000256" key="4">
    <source>
        <dbReference type="ARBA" id="ARBA00022496"/>
    </source>
</evidence>
<keyword evidence="3 11" id="KW-1134">Transmembrane beta strand</keyword>
<reference evidence="15" key="1">
    <citation type="submission" date="2022-03" db="EMBL/GenBank/DDBJ databases">
        <title>Identification of a novel bacterium isolated from mangrove sediments.</title>
        <authorList>
            <person name="Pan X."/>
        </authorList>
    </citation>
    <scope>NUCLEOTIDE SEQUENCE</scope>
    <source>
        <strain evidence="15">B2637</strain>
    </source>
</reference>
<dbReference type="InterPro" id="IPR039426">
    <property type="entry name" value="TonB-dep_rcpt-like"/>
</dbReference>
<evidence type="ECO:0000256" key="12">
    <source>
        <dbReference type="RuleBase" id="RU003357"/>
    </source>
</evidence>
<dbReference type="EMBL" id="JALHAT010000005">
    <property type="protein sequence ID" value="MCJ1960209.1"/>
    <property type="molecule type" value="Genomic_DNA"/>
</dbReference>
<evidence type="ECO:0000256" key="8">
    <source>
        <dbReference type="ARBA" id="ARBA00023077"/>
    </source>
</evidence>
<name>A0ABT0AAN5_9SPHN</name>
<evidence type="ECO:0000256" key="1">
    <source>
        <dbReference type="ARBA" id="ARBA00004571"/>
    </source>
</evidence>
<comment type="similarity">
    <text evidence="11 12">Belongs to the TonB-dependent receptor family.</text>
</comment>
<evidence type="ECO:0000313" key="16">
    <source>
        <dbReference type="Proteomes" id="UP001162802"/>
    </source>
</evidence>
<keyword evidence="10 11" id="KW-0998">Cell outer membrane</keyword>
<keyword evidence="9 11" id="KW-0472">Membrane</keyword>
<evidence type="ECO:0000256" key="9">
    <source>
        <dbReference type="ARBA" id="ARBA00023136"/>
    </source>
</evidence>
<feature type="domain" description="TonB-dependent receptor plug" evidence="14">
    <location>
        <begin position="44"/>
        <end position="154"/>
    </location>
</feature>
<keyword evidence="7" id="KW-0406">Ion transport</keyword>
<protein>
    <submittedName>
        <fullName evidence="15">TonB-dependent receptor</fullName>
    </submittedName>
</protein>
<comment type="subcellular location">
    <subcellularLocation>
        <location evidence="1 11">Cell outer membrane</location>
        <topology evidence="1 11">Multi-pass membrane protein</topology>
    </subcellularLocation>
</comment>
<feature type="domain" description="TonB-dependent receptor-like beta-barrel" evidence="13">
    <location>
        <begin position="318"/>
        <end position="793"/>
    </location>
</feature>
<evidence type="ECO:0000256" key="2">
    <source>
        <dbReference type="ARBA" id="ARBA00022448"/>
    </source>
</evidence>
<dbReference type="RefSeq" id="WP_243798084.1">
    <property type="nucleotide sequence ID" value="NZ_JALHAT010000005.1"/>
</dbReference>
<organism evidence="15 16">
    <name type="scientific">Novosphingobium mangrovi</name>
    <name type="common">ex Hu et al. 2023</name>
    <dbReference type="NCBI Taxonomy" id="2930094"/>
    <lineage>
        <taxon>Bacteria</taxon>
        <taxon>Pseudomonadati</taxon>
        <taxon>Pseudomonadota</taxon>
        <taxon>Alphaproteobacteria</taxon>
        <taxon>Sphingomonadales</taxon>
        <taxon>Sphingomonadaceae</taxon>
        <taxon>Novosphingobium</taxon>
    </lineage>
</organism>
<evidence type="ECO:0000313" key="15">
    <source>
        <dbReference type="EMBL" id="MCJ1960209.1"/>
    </source>
</evidence>
<dbReference type="InterPro" id="IPR000531">
    <property type="entry name" value="Beta-barrel_TonB"/>
</dbReference>
<keyword evidence="5 11" id="KW-0812">Transmembrane</keyword>
<keyword evidence="15" id="KW-0675">Receptor</keyword>
<keyword evidence="6" id="KW-0408">Iron</keyword>
<proteinExistence type="inferred from homology"/>
<evidence type="ECO:0000256" key="6">
    <source>
        <dbReference type="ARBA" id="ARBA00023004"/>
    </source>
</evidence>
<evidence type="ECO:0000256" key="10">
    <source>
        <dbReference type="ARBA" id="ARBA00023237"/>
    </source>
</evidence>
<keyword evidence="2 11" id="KW-0813">Transport</keyword>
<evidence type="ECO:0000259" key="14">
    <source>
        <dbReference type="Pfam" id="PF07715"/>
    </source>
</evidence>
<dbReference type="PANTHER" id="PTHR32552">
    <property type="entry name" value="FERRICHROME IRON RECEPTOR-RELATED"/>
    <property type="match status" value="1"/>
</dbReference>
<dbReference type="InterPro" id="IPR036942">
    <property type="entry name" value="Beta-barrel_TonB_sf"/>
</dbReference>
<dbReference type="PANTHER" id="PTHR32552:SF81">
    <property type="entry name" value="TONB-DEPENDENT OUTER MEMBRANE RECEPTOR"/>
    <property type="match status" value="1"/>
</dbReference>
<evidence type="ECO:0000256" key="11">
    <source>
        <dbReference type="PROSITE-ProRule" id="PRU01360"/>
    </source>
</evidence>
<evidence type="ECO:0000256" key="5">
    <source>
        <dbReference type="ARBA" id="ARBA00022692"/>
    </source>
</evidence>
<dbReference type="Pfam" id="PF00593">
    <property type="entry name" value="TonB_dep_Rec_b-barrel"/>
    <property type="match status" value="1"/>
</dbReference>